<dbReference type="NCBIfam" id="TIGR01573">
    <property type="entry name" value="cas2"/>
    <property type="match status" value="1"/>
</dbReference>
<dbReference type="InterPro" id="IPR019199">
    <property type="entry name" value="Virulence_VapD/CRISPR_Cas2"/>
</dbReference>
<evidence type="ECO:0000313" key="10">
    <source>
        <dbReference type="EMBL" id="VDC23592.1"/>
    </source>
</evidence>
<gene>
    <name evidence="9 10" type="primary">cas2</name>
    <name evidence="10" type="ORF">FILTAD_00892</name>
</gene>
<dbReference type="OrthoDB" id="9791737at2"/>
<accession>A0A3P5WR46</accession>
<evidence type="ECO:0000313" key="11">
    <source>
        <dbReference type="Proteomes" id="UP000270468"/>
    </source>
</evidence>
<dbReference type="GO" id="GO:0004521">
    <property type="term" value="F:RNA endonuclease activity"/>
    <property type="evidence" value="ECO:0007669"/>
    <property type="project" value="InterPro"/>
</dbReference>
<dbReference type="GO" id="GO:0016787">
    <property type="term" value="F:hydrolase activity"/>
    <property type="evidence" value="ECO:0007669"/>
    <property type="project" value="UniProtKB-KW"/>
</dbReference>
<dbReference type="EC" id="3.1.-.-" evidence="9"/>
<dbReference type="AlphaFoldDB" id="A0A3P5WR46"/>
<dbReference type="Pfam" id="PF09827">
    <property type="entry name" value="CRISPR_Cas2"/>
    <property type="match status" value="1"/>
</dbReference>
<dbReference type="Proteomes" id="UP000270468">
    <property type="component" value="Unassembled WGS sequence"/>
</dbReference>
<keyword evidence="3 9" id="KW-0540">Nuclease</keyword>
<dbReference type="CDD" id="cd09638">
    <property type="entry name" value="Cas2_I_II_III"/>
    <property type="match status" value="1"/>
</dbReference>
<dbReference type="InterPro" id="IPR021127">
    <property type="entry name" value="CRISPR_associated_Cas2"/>
</dbReference>
<keyword evidence="11" id="KW-1185">Reference proteome</keyword>
<evidence type="ECO:0000256" key="5">
    <source>
        <dbReference type="ARBA" id="ARBA00022759"/>
    </source>
</evidence>
<dbReference type="GO" id="GO:0051607">
    <property type="term" value="P:defense response to virus"/>
    <property type="evidence" value="ECO:0007669"/>
    <property type="project" value="UniProtKB-UniRule"/>
</dbReference>
<feature type="binding site" evidence="9">
    <location>
        <position position="8"/>
    </location>
    <ligand>
        <name>Mg(2+)</name>
        <dbReference type="ChEBI" id="CHEBI:18420"/>
        <note>catalytic</note>
    </ligand>
</feature>
<name>A0A3P5WR46_9BACL</name>
<comment type="similarity">
    <text evidence="2 9">Belongs to the CRISPR-associated endoribonuclease Cas2 protein family.</text>
</comment>
<evidence type="ECO:0000256" key="1">
    <source>
        <dbReference type="ARBA" id="ARBA00001946"/>
    </source>
</evidence>
<dbReference type="SUPFAM" id="SSF143430">
    <property type="entry name" value="TTP0101/SSO1404-like"/>
    <property type="match status" value="1"/>
</dbReference>
<proteinExistence type="inferred from homology"/>
<organism evidence="10 11">
    <name type="scientific">Filibacter tadaridae</name>
    <dbReference type="NCBI Taxonomy" id="2483811"/>
    <lineage>
        <taxon>Bacteria</taxon>
        <taxon>Bacillati</taxon>
        <taxon>Bacillota</taxon>
        <taxon>Bacilli</taxon>
        <taxon>Bacillales</taxon>
        <taxon>Caryophanaceae</taxon>
        <taxon>Filibacter</taxon>
    </lineage>
</organism>
<sequence>MRLIVFFDLPVVEASDRRQYTKFRKFLLKDGYIMLQYSVYMRICNGEDAVQKHMNRLHSRIPRVNGAIRCLKITERQFENMEILLGVKAVEEDFGSNKTDFF</sequence>
<evidence type="ECO:0000256" key="9">
    <source>
        <dbReference type="HAMAP-Rule" id="MF_01471"/>
    </source>
</evidence>
<evidence type="ECO:0000256" key="6">
    <source>
        <dbReference type="ARBA" id="ARBA00022801"/>
    </source>
</evidence>
<evidence type="ECO:0000256" key="7">
    <source>
        <dbReference type="ARBA" id="ARBA00022842"/>
    </source>
</evidence>
<comment type="function">
    <text evidence="9">CRISPR (clustered regularly interspaced short palindromic repeat), is an adaptive immune system that provides protection against mobile genetic elements (viruses, transposable elements and conjugative plasmids). CRISPR clusters contain sequences complementary to antecedent mobile elements and target invading nucleic acids. CRISPR clusters are transcribed and processed into CRISPR RNA (crRNA). Functions as a ssRNA-specific endoribonuclease. Involved in the integration of spacer DNA into the CRISPR cassette.</text>
</comment>
<comment type="subunit">
    <text evidence="9">Homodimer, forms a heterotetramer with a Cas1 homodimer.</text>
</comment>
<keyword evidence="6 9" id="KW-0378">Hydrolase</keyword>
<keyword evidence="4 9" id="KW-0479">Metal-binding</keyword>
<evidence type="ECO:0000256" key="4">
    <source>
        <dbReference type="ARBA" id="ARBA00022723"/>
    </source>
</evidence>
<dbReference type="Gene3D" id="3.30.70.240">
    <property type="match status" value="1"/>
</dbReference>
<comment type="cofactor">
    <cofactor evidence="1 9">
        <name>Mg(2+)</name>
        <dbReference type="ChEBI" id="CHEBI:18420"/>
    </cofactor>
</comment>
<evidence type="ECO:0000256" key="3">
    <source>
        <dbReference type="ARBA" id="ARBA00022722"/>
    </source>
</evidence>
<dbReference type="HAMAP" id="MF_01471">
    <property type="entry name" value="Cas2"/>
    <property type="match status" value="1"/>
</dbReference>
<evidence type="ECO:0000256" key="8">
    <source>
        <dbReference type="ARBA" id="ARBA00023118"/>
    </source>
</evidence>
<evidence type="ECO:0000256" key="2">
    <source>
        <dbReference type="ARBA" id="ARBA00009959"/>
    </source>
</evidence>
<dbReference type="GO" id="GO:0043571">
    <property type="term" value="P:maintenance of CRISPR repeat elements"/>
    <property type="evidence" value="ECO:0007669"/>
    <property type="project" value="UniProtKB-UniRule"/>
</dbReference>
<keyword evidence="7 9" id="KW-0460">Magnesium</keyword>
<dbReference type="EMBL" id="UXAV01000026">
    <property type="protein sequence ID" value="VDC23592.1"/>
    <property type="molecule type" value="Genomic_DNA"/>
</dbReference>
<dbReference type="GO" id="GO:0046872">
    <property type="term" value="F:metal ion binding"/>
    <property type="evidence" value="ECO:0007669"/>
    <property type="project" value="UniProtKB-UniRule"/>
</dbReference>
<keyword evidence="8 9" id="KW-0051">Antiviral defense</keyword>
<keyword evidence="5 9" id="KW-0255">Endonuclease</keyword>
<reference evidence="10 11" key="1">
    <citation type="submission" date="2018-11" db="EMBL/GenBank/DDBJ databases">
        <authorList>
            <person name="Criscuolo A."/>
        </authorList>
    </citation>
    <scope>NUCLEOTIDE SEQUENCE [LARGE SCALE GENOMIC DNA]</scope>
    <source>
        <strain evidence="10">ATB-66</strain>
    </source>
</reference>
<protein>
    <recommendedName>
        <fullName evidence="9">CRISPR-associated endoribonuclease Cas2</fullName>
        <ecNumber evidence="9">3.1.-.-</ecNumber>
    </recommendedName>
</protein>